<feature type="domain" description="DUF5615" evidence="1">
    <location>
        <begin position="3"/>
        <end position="104"/>
    </location>
</feature>
<evidence type="ECO:0000313" key="2">
    <source>
        <dbReference type="EMBL" id="KAA5544009.1"/>
    </source>
</evidence>
<keyword evidence="3" id="KW-1185">Reference proteome</keyword>
<evidence type="ECO:0000313" key="3">
    <source>
        <dbReference type="Proteomes" id="UP000323426"/>
    </source>
</evidence>
<dbReference type="Proteomes" id="UP000323426">
    <property type="component" value="Unassembled WGS sequence"/>
</dbReference>
<reference evidence="2 3" key="1">
    <citation type="submission" date="2019-09" db="EMBL/GenBank/DDBJ databases">
        <title>Genome sequence and assembly of Adhaeribacter sp.</title>
        <authorList>
            <person name="Chhetri G."/>
        </authorList>
    </citation>
    <scope>NUCLEOTIDE SEQUENCE [LARGE SCALE GENOMIC DNA]</scope>
    <source>
        <strain evidence="2 3">DK36</strain>
    </source>
</reference>
<comment type="caution">
    <text evidence="2">The sequence shown here is derived from an EMBL/GenBank/DDBJ whole genome shotgun (WGS) entry which is preliminary data.</text>
</comment>
<organism evidence="2 3">
    <name type="scientific">Adhaeribacter rhizoryzae</name>
    <dbReference type="NCBI Taxonomy" id="2607907"/>
    <lineage>
        <taxon>Bacteria</taxon>
        <taxon>Pseudomonadati</taxon>
        <taxon>Bacteroidota</taxon>
        <taxon>Cytophagia</taxon>
        <taxon>Cytophagales</taxon>
        <taxon>Hymenobacteraceae</taxon>
        <taxon>Adhaeribacter</taxon>
    </lineage>
</organism>
<dbReference type="RefSeq" id="WP_150089575.1">
    <property type="nucleotide sequence ID" value="NZ_VWSF01000012.1"/>
</dbReference>
<dbReference type="EMBL" id="VWSF01000012">
    <property type="protein sequence ID" value="KAA5544009.1"/>
    <property type="molecule type" value="Genomic_DNA"/>
</dbReference>
<dbReference type="Pfam" id="PF18480">
    <property type="entry name" value="DUF5615"/>
    <property type="match status" value="1"/>
</dbReference>
<name>A0A5M6DD63_9BACT</name>
<dbReference type="InterPro" id="IPR041049">
    <property type="entry name" value="DUF5615"/>
</dbReference>
<sequence>MAQFLVDANLPYYFSLWHNEQFIHQIDLGDSWTDEQIWQYAKENNLTIITKDADFSNRILLKEPPPKVIHMRIGNLKMRDFFLLITKVWEQIEVLNKDYKLVNVFQDRLEGIN</sequence>
<evidence type="ECO:0000259" key="1">
    <source>
        <dbReference type="Pfam" id="PF18480"/>
    </source>
</evidence>
<proteinExistence type="predicted"/>
<gene>
    <name evidence="2" type="ORF">F0145_15630</name>
</gene>
<dbReference type="AlphaFoldDB" id="A0A5M6DD63"/>
<protein>
    <recommendedName>
        <fullName evidence="1">DUF5615 domain-containing protein</fullName>
    </recommendedName>
</protein>
<accession>A0A5M6DD63</accession>